<name>A0A150K2P2_HEYCO</name>
<protein>
    <submittedName>
        <fullName evidence="1">Uncharacterized protein</fullName>
    </submittedName>
</protein>
<dbReference type="AlphaFoldDB" id="A0A150K2P2"/>
<dbReference type="Proteomes" id="UP000075304">
    <property type="component" value="Unassembled WGS sequence"/>
</dbReference>
<gene>
    <name evidence="1" type="ORF">B4099_1086</name>
</gene>
<dbReference type="EMBL" id="LQYI01000108">
    <property type="protein sequence ID" value="KYC63762.1"/>
    <property type="molecule type" value="Genomic_DNA"/>
</dbReference>
<proteinExistence type="predicted"/>
<dbReference type="PATRIC" id="fig|1398.25.peg.771"/>
<evidence type="ECO:0000313" key="2">
    <source>
        <dbReference type="Proteomes" id="UP000075304"/>
    </source>
</evidence>
<sequence length="65" mass="6765">MDSRPSGCDCRKCGIQPVFLRWLVYWTFKQLSGNVAGYCFVAAHGSGAIAFHALAGGALSAGATA</sequence>
<reference evidence="1 2" key="1">
    <citation type="submission" date="2016-01" db="EMBL/GenBank/DDBJ databases">
        <title>Genome Sequences of Twelve Sporeforming Bacillus Species Isolated from Foods.</title>
        <authorList>
            <person name="Berendsen E.M."/>
            <person name="Wells-Bennik M.H."/>
            <person name="Krawcyk A.O."/>
            <person name="De Jong A."/>
            <person name="Holsappel S."/>
            <person name="Eijlander R.T."/>
            <person name="Kuipers O.P."/>
        </authorList>
    </citation>
    <scope>NUCLEOTIDE SEQUENCE [LARGE SCALE GENOMIC DNA]</scope>
    <source>
        <strain evidence="1 2">B4099</strain>
    </source>
</reference>
<organism evidence="1 2">
    <name type="scientific">Heyndrickxia coagulans</name>
    <name type="common">Weizmannia coagulans</name>
    <dbReference type="NCBI Taxonomy" id="1398"/>
    <lineage>
        <taxon>Bacteria</taxon>
        <taxon>Bacillati</taxon>
        <taxon>Bacillota</taxon>
        <taxon>Bacilli</taxon>
        <taxon>Bacillales</taxon>
        <taxon>Bacillaceae</taxon>
        <taxon>Heyndrickxia</taxon>
    </lineage>
</organism>
<comment type="caution">
    <text evidence="1">The sequence shown here is derived from an EMBL/GenBank/DDBJ whole genome shotgun (WGS) entry which is preliminary data.</text>
</comment>
<evidence type="ECO:0000313" key="1">
    <source>
        <dbReference type="EMBL" id="KYC63762.1"/>
    </source>
</evidence>
<accession>A0A150K2P2</accession>